<dbReference type="Proteomes" id="UP000452235">
    <property type="component" value="Unassembled WGS sequence"/>
</dbReference>
<keyword evidence="4" id="KW-0472">Membrane</keyword>
<keyword evidence="6" id="KW-1185">Reference proteome</keyword>
<keyword evidence="2" id="KW-0812">Transmembrane</keyword>
<dbReference type="OrthoDB" id="3066029at2759"/>
<keyword evidence="3" id="KW-1133">Transmembrane helix</keyword>
<dbReference type="InterPro" id="IPR011701">
    <property type="entry name" value="MFS"/>
</dbReference>
<dbReference type="PROSITE" id="PS50850">
    <property type="entry name" value="MFS"/>
    <property type="match status" value="1"/>
</dbReference>
<comment type="subcellular location">
    <subcellularLocation>
        <location evidence="1">Membrane</location>
        <topology evidence="1">Multi-pass membrane protein</topology>
    </subcellularLocation>
</comment>
<evidence type="ECO:0000256" key="3">
    <source>
        <dbReference type="ARBA" id="ARBA00022989"/>
    </source>
</evidence>
<comment type="caution">
    <text evidence="5">The sequence shown here is derived from an EMBL/GenBank/DDBJ whole genome shotgun (WGS) entry which is preliminary data.</text>
</comment>
<accession>A0A5M3Z3I4</accession>
<dbReference type="InterPro" id="IPR036259">
    <property type="entry name" value="MFS_trans_sf"/>
</dbReference>
<dbReference type="AlphaFoldDB" id="A0A5M3Z3I4"/>
<organism evidence="5 6">
    <name type="scientific">Aspergillus terreus</name>
    <dbReference type="NCBI Taxonomy" id="33178"/>
    <lineage>
        <taxon>Eukaryota</taxon>
        <taxon>Fungi</taxon>
        <taxon>Dikarya</taxon>
        <taxon>Ascomycota</taxon>
        <taxon>Pezizomycotina</taxon>
        <taxon>Eurotiomycetes</taxon>
        <taxon>Eurotiomycetidae</taxon>
        <taxon>Eurotiales</taxon>
        <taxon>Aspergillaceae</taxon>
        <taxon>Aspergillus</taxon>
        <taxon>Aspergillus subgen. Circumdati</taxon>
    </lineage>
</organism>
<dbReference type="Pfam" id="PF07690">
    <property type="entry name" value="MFS_1"/>
    <property type="match status" value="1"/>
</dbReference>
<evidence type="ECO:0000256" key="4">
    <source>
        <dbReference type="ARBA" id="ARBA00023136"/>
    </source>
</evidence>
<dbReference type="EMBL" id="BLJY01000014">
    <property type="protein sequence ID" value="GFF21406.1"/>
    <property type="molecule type" value="Genomic_DNA"/>
</dbReference>
<evidence type="ECO:0000313" key="6">
    <source>
        <dbReference type="Proteomes" id="UP000452235"/>
    </source>
</evidence>
<dbReference type="SUPFAM" id="SSF103473">
    <property type="entry name" value="MFS general substrate transporter"/>
    <property type="match status" value="1"/>
</dbReference>
<dbReference type="PANTHER" id="PTHR23502:SF64">
    <property type="entry name" value="TRANSPORTER, PUTATIVE (AFU_ORTHOLOGUE AFUA_3G11760)-RELATED"/>
    <property type="match status" value="1"/>
</dbReference>
<evidence type="ECO:0000256" key="1">
    <source>
        <dbReference type="ARBA" id="ARBA00004141"/>
    </source>
</evidence>
<reference evidence="5 6" key="1">
    <citation type="submission" date="2020-01" db="EMBL/GenBank/DDBJ databases">
        <title>Aspergillus terreus IFO 6365 whole genome shotgun sequence.</title>
        <authorList>
            <person name="Kanamasa S."/>
            <person name="Takahashi H."/>
        </authorList>
    </citation>
    <scope>NUCLEOTIDE SEQUENCE [LARGE SCALE GENOMIC DNA]</scope>
    <source>
        <strain evidence="5 6">IFO 6365</strain>
    </source>
</reference>
<sequence length="418" mass="45536">MSKSESQQSRIPEAGLEPDEFDRFSRYRKVVMVIVMSWNGLLSPISSTSVLSAIPNVAATYHTSGSVIGLSNALYMVFMALSPCFWGPWCQALGRRRSCLASSVVFLASSIGTALSPNLASFMIFRMLSAFSGTAILVIGPAVIRDLYRPLDRATALAGFYTGTLVGPTIGPLLAGAIVTYTTWRVIFWVQTGISAISLLATYFLLAETMKVATPRPLEQLPLSKKVTTFLTMTNPWRVIRPFKSPSLVITAVASGSLVWNQYGLLTPIRYVLNPRYNLDTPLQSGLLYLAPGVGYMLGTLGGGRWADYTARKRYEQRGKIFVAEDRLYAAVPFLMVVLPMCMLIYGWSVEKAFGGIVVPIVFMFLQEQSAELIAGNFFIRYIFGAVASAAAIPATQAIGIKGGKAEQVSYTACVLTL</sequence>
<dbReference type="VEuPathDB" id="FungiDB:ATEG_07363"/>
<gene>
    <name evidence="5" type="ORF">ATEIFO6365_0014033800</name>
</gene>
<dbReference type="Gene3D" id="1.20.1720.10">
    <property type="entry name" value="Multidrug resistance protein D"/>
    <property type="match status" value="1"/>
</dbReference>
<name>A0A5M3Z3I4_ASPTE</name>
<dbReference type="GO" id="GO:0005886">
    <property type="term" value="C:plasma membrane"/>
    <property type="evidence" value="ECO:0007669"/>
    <property type="project" value="TreeGrafter"/>
</dbReference>
<dbReference type="GO" id="GO:0022857">
    <property type="term" value="F:transmembrane transporter activity"/>
    <property type="evidence" value="ECO:0007669"/>
    <property type="project" value="InterPro"/>
</dbReference>
<dbReference type="InterPro" id="IPR020846">
    <property type="entry name" value="MFS_dom"/>
</dbReference>
<proteinExistence type="predicted"/>
<dbReference type="PANTHER" id="PTHR23502">
    <property type="entry name" value="MAJOR FACILITATOR SUPERFAMILY"/>
    <property type="match status" value="1"/>
</dbReference>
<protein>
    <submittedName>
        <fullName evidence="5">MFS transporter</fullName>
    </submittedName>
</protein>
<evidence type="ECO:0000256" key="2">
    <source>
        <dbReference type="ARBA" id="ARBA00022692"/>
    </source>
</evidence>
<evidence type="ECO:0000313" key="5">
    <source>
        <dbReference type="EMBL" id="GFF21406.1"/>
    </source>
</evidence>